<dbReference type="GO" id="GO:0008081">
    <property type="term" value="F:phosphoric diester hydrolase activity"/>
    <property type="evidence" value="ECO:0007669"/>
    <property type="project" value="UniProtKB-ARBA"/>
</dbReference>
<accession>W0DTN5</accession>
<dbReference type="InterPro" id="IPR052020">
    <property type="entry name" value="Cyclic_di-GMP/3'3'-cGAMP_PDE"/>
</dbReference>
<dbReference type="OrthoDB" id="9802066at2"/>
<organism evidence="4 5">
    <name type="scientific">Thiomicrospira aerophila AL3</name>
    <dbReference type="NCBI Taxonomy" id="717772"/>
    <lineage>
        <taxon>Bacteria</taxon>
        <taxon>Pseudomonadati</taxon>
        <taxon>Pseudomonadota</taxon>
        <taxon>Gammaproteobacteria</taxon>
        <taxon>Thiotrichales</taxon>
        <taxon>Piscirickettsiaceae</taxon>
        <taxon>Thiomicrospira</taxon>
    </lineage>
</organism>
<keyword evidence="2" id="KW-0812">Transmembrane</keyword>
<protein>
    <submittedName>
        <fullName evidence="4">Phosphohydrolase</fullName>
    </submittedName>
</protein>
<evidence type="ECO:0000259" key="3">
    <source>
        <dbReference type="PROSITE" id="PS51832"/>
    </source>
</evidence>
<feature type="domain" description="HD-GYP" evidence="3">
    <location>
        <begin position="197"/>
        <end position="394"/>
    </location>
</feature>
<dbReference type="PANTHER" id="PTHR45228:SF9">
    <property type="entry name" value="3'3'-CGAMP-SPECIFIC PHOSPHODIESTERASE 2"/>
    <property type="match status" value="1"/>
</dbReference>
<keyword evidence="1" id="KW-0175">Coiled coil</keyword>
<evidence type="ECO:0000256" key="1">
    <source>
        <dbReference type="SAM" id="Coils"/>
    </source>
</evidence>
<evidence type="ECO:0000313" key="4">
    <source>
        <dbReference type="EMBL" id="AHF00359.1"/>
    </source>
</evidence>
<dbReference type="SMART" id="SM00471">
    <property type="entry name" value="HDc"/>
    <property type="match status" value="1"/>
</dbReference>
<dbReference type="eggNOG" id="COG3437">
    <property type="taxonomic scope" value="Bacteria"/>
</dbReference>
<feature type="transmembrane region" description="Helical" evidence="2">
    <location>
        <begin position="141"/>
        <end position="162"/>
    </location>
</feature>
<dbReference type="PANTHER" id="PTHR45228">
    <property type="entry name" value="CYCLIC DI-GMP PHOSPHODIESTERASE TM_0186-RELATED"/>
    <property type="match status" value="1"/>
</dbReference>
<evidence type="ECO:0000313" key="5">
    <source>
        <dbReference type="Proteomes" id="UP000005380"/>
    </source>
</evidence>
<dbReference type="STRING" id="717772.THIAE_00115"/>
<dbReference type="PROSITE" id="PS51832">
    <property type="entry name" value="HD_GYP"/>
    <property type="match status" value="1"/>
</dbReference>
<name>W0DTN5_9GAMM</name>
<keyword evidence="2" id="KW-1133">Transmembrane helix</keyword>
<keyword evidence="2" id="KW-0472">Membrane</keyword>
<dbReference type="Gene3D" id="1.10.3210.10">
    <property type="entry name" value="Hypothetical protein af1432"/>
    <property type="match status" value="1"/>
</dbReference>
<keyword evidence="4" id="KW-0378">Hydrolase</keyword>
<dbReference type="Pfam" id="PF13487">
    <property type="entry name" value="HD_5"/>
    <property type="match status" value="1"/>
</dbReference>
<feature type="transmembrane region" description="Helical" evidence="2">
    <location>
        <begin position="115"/>
        <end position="135"/>
    </location>
</feature>
<dbReference type="AlphaFoldDB" id="W0DTN5"/>
<proteinExistence type="predicted"/>
<reference evidence="4 5" key="1">
    <citation type="submission" date="2013-12" db="EMBL/GenBank/DDBJ databases">
        <authorList>
            <consortium name="DOE Joint Genome Institute"/>
            <person name="Kappler U."/>
            <person name="Huntemann M."/>
            <person name="Han J."/>
            <person name="Chen A."/>
            <person name="Kyrpides N."/>
            <person name="Mavromatis K."/>
            <person name="Markowitz V."/>
            <person name="Palaniappan K."/>
            <person name="Ivanova N."/>
            <person name="Schaumberg A."/>
            <person name="Pati A."/>
            <person name="Liolios K."/>
            <person name="Nordberg H.P."/>
            <person name="Cantor M.N."/>
            <person name="Hua S.X."/>
            <person name="Woyke T."/>
        </authorList>
    </citation>
    <scope>NUCLEOTIDE SEQUENCE [LARGE SCALE GENOMIC DNA]</scope>
    <source>
        <strain evidence="5">AL2</strain>
    </source>
</reference>
<dbReference type="InterPro" id="IPR003607">
    <property type="entry name" value="HD/PDEase_dom"/>
</dbReference>
<dbReference type="Proteomes" id="UP000005380">
    <property type="component" value="Chromosome"/>
</dbReference>
<gene>
    <name evidence="4" type="ORF">THIAE_00115</name>
</gene>
<feature type="transmembrane region" description="Helical" evidence="2">
    <location>
        <begin position="70"/>
        <end position="86"/>
    </location>
</feature>
<feature type="transmembrane region" description="Helical" evidence="2">
    <location>
        <begin position="14"/>
        <end position="33"/>
    </location>
</feature>
<dbReference type="SUPFAM" id="SSF109604">
    <property type="entry name" value="HD-domain/PDEase-like"/>
    <property type="match status" value="1"/>
</dbReference>
<dbReference type="InterPro" id="IPR037522">
    <property type="entry name" value="HD_GYP_dom"/>
</dbReference>
<dbReference type="CDD" id="cd00077">
    <property type="entry name" value="HDc"/>
    <property type="match status" value="1"/>
</dbReference>
<keyword evidence="5" id="KW-1185">Reference proteome</keyword>
<feature type="transmembrane region" description="Helical" evidence="2">
    <location>
        <begin position="39"/>
        <end position="58"/>
    </location>
</feature>
<feature type="transmembrane region" description="Helical" evidence="2">
    <location>
        <begin position="92"/>
        <end position="108"/>
    </location>
</feature>
<evidence type="ECO:0000256" key="2">
    <source>
        <dbReference type="SAM" id="Phobius"/>
    </source>
</evidence>
<sequence length="404" mass="46338">MPLNESMQFEWRRALIKLLQLNLVFLLLAIIGNLLFDRLLLAAVHTLALVILTVLLWAARETELSRIEHAYLLTMFIYFFSFFWLKLEAFDLIWLTLFPAMAAFVVQTNKRLLQWLVSFQAGLLAVLVIVSQQWLGLAYSPFLVGNLMFASIFISMLAWYNFNYKTKLIAAQQAFNSHLELRVAEATQTIAQLNQDLEASQRDVVLRLGEICEVRSKETGQHVQRVSEYSRFLAGLYGLDATDINLLHDAAPLHDVGKVAIPDAILNKPGRYTDAEFAIMREHANIGYNLLKTSNQPLLKMAAIIARDHHEWWNGQGYPNQLTGENISIYGRIVAIADVFDALSFERVYKPAWSDEKIYSYFEQHLGTQFDPTLCQLFLDYYAEFIKLRNKFSQEPAQKSKKAA</sequence>
<dbReference type="InParanoid" id="W0DTN5"/>
<dbReference type="EMBL" id="CP007030">
    <property type="protein sequence ID" value="AHF00359.1"/>
    <property type="molecule type" value="Genomic_DNA"/>
</dbReference>
<dbReference type="HOGENOM" id="CLU_056947_0_0_6"/>
<feature type="coiled-coil region" evidence="1">
    <location>
        <begin position="176"/>
        <end position="203"/>
    </location>
</feature>
<dbReference type="KEGG" id="tao:THIAE_00115"/>